<dbReference type="PANTHER" id="PTHR28004:SF2">
    <property type="entry name" value="D-SERINE DEHYDRATASE"/>
    <property type="match status" value="1"/>
</dbReference>
<comment type="catalytic activity">
    <reaction evidence="9">
        <text>D-serine = pyruvate + NH4(+)</text>
        <dbReference type="Rhea" id="RHEA:13977"/>
        <dbReference type="ChEBI" id="CHEBI:15361"/>
        <dbReference type="ChEBI" id="CHEBI:28938"/>
        <dbReference type="ChEBI" id="CHEBI:35247"/>
        <dbReference type="EC" id="4.3.1.18"/>
    </reaction>
    <physiologicalReaction direction="left-to-right" evidence="9">
        <dbReference type="Rhea" id="RHEA:13978"/>
    </physiologicalReaction>
</comment>
<comment type="cofactor">
    <cofactor evidence="2">
        <name>Zn(2+)</name>
        <dbReference type="ChEBI" id="CHEBI:29105"/>
    </cofactor>
</comment>
<gene>
    <name evidence="15" type="ORF">VE01_09110</name>
</gene>
<dbReference type="Pfam" id="PF01168">
    <property type="entry name" value="Ala_racemase_N"/>
    <property type="match status" value="1"/>
</dbReference>
<dbReference type="GeneID" id="28842496"/>
<evidence type="ECO:0000256" key="2">
    <source>
        <dbReference type="ARBA" id="ARBA00001947"/>
    </source>
</evidence>
<accession>A0A1B8GAE6</accession>
<evidence type="ECO:0000256" key="1">
    <source>
        <dbReference type="ARBA" id="ARBA00001933"/>
    </source>
</evidence>
<keyword evidence="6" id="KW-0862">Zinc</keyword>
<keyword evidence="16" id="KW-1185">Reference proteome</keyword>
<dbReference type="InterPro" id="IPR001608">
    <property type="entry name" value="Ala_racemase_N"/>
</dbReference>
<keyword evidence="5" id="KW-0479">Metal-binding</keyword>
<dbReference type="GO" id="GO:0046872">
    <property type="term" value="F:metal ion binding"/>
    <property type="evidence" value="ECO:0007669"/>
    <property type="project" value="UniProtKB-KW"/>
</dbReference>
<dbReference type="GO" id="GO:0009636">
    <property type="term" value="P:response to toxic substance"/>
    <property type="evidence" value="ECO:0007669"/>
    <property type="project" value="UniProtKB-KW"/>
</dbReference>
<dbReference type="Gene3D" id="3.20.20.10">
    <property type="entry name" value="Alanine racemase"/>
    <property type="match status" value="1"/>
</dbReference>
<reference evidence="15 16" key="1">
    <citation type="submission" date="2016-03" db="EMBL/GenBank/DDBJ databases">
        <title>Comparative genomics of Pseudogymnoascus destructans, the fungus causing white-nose syndrome of bats.</title>
        <authorList>
            <person name="Palmer J.M."/>
            <person name="Drees K.P."/>
            <person name="Foster J.T."/>
            <person name="Lindner D.L."/>
        </authorList>
    </citation>
    <scope>NUCLEOTIDE SEQUENCE [LARGE SCALE GENOMIC DNA]</scope>
    <source>
        <strain evidence="15 16">UAMH 10579</strain>
    </source>
</reference>
<dbReference type="InterPro" id="IPR026956">
    <property type="entry name" value="D-ser_dehydrat-like_dom"/>
</dbReference>
<name>A0A1B8GAE6_9PEZI</name>
<evidence type="ECO:0000256" key="9">
    <source>
        <dbReference type="ARBA" id="ARBA00051198"/>
    </source>
</evidence>
<organism evidence="15 16">
    <name type="scientific">Pseudogymnoascus verrucosus</name>
    <dbReference type="NCBI Taxonomy" id="342668"/>
    <lineage>
        <taxon>Eukaryota</taxon>
        <taxon>Fungi</taxon>
        <taxon>Dikarya</taxon>
        <taxon>Ascomycota</taxon>
        <taxon>Pezizomycotina</taxon>
        <taxon>Leotiomycetes</taxon>
        <taxon>Thelebolales</taxon>
        <taxon>Thelebolaceae</taxon>
        <taxon>Pseudogymnoascus</taxon>
    </lineage>
</organism>
<dbReference type="FunFam" id="3.20.20.10:FF:000016">
    <property type="entry name" value="D-serine dehydratase"/>
    <property type="match status" value="1"/>
</dbReference>
<comment type="similarity">
    <text evidence="3">Belongs to the DSD1 family.</text>
</comment>
<evidence type="ECO:0000256" key="10">
    <source>
        <dbReference type="ARBA" id="ARBA00055764"/>
    </source>
</evidence>
<keyword evidence="4" id="KW-0216">Detoxification</keyword>
<evidence type="ECO:0000313" key="16">
    <source>
        <dbReference type="Proteomes" id="UP000091956"/>
    </source>
</evidence>
<evidence type="ECO:0000313" key="15">
    <source>
        <dbReference type="EMBL" id="OBT92791.1"/>
    </source>
</evidence>
<evidence type="ECO:0000256" key="4">
    <source>
        <dbReference type="ARBA" id="ARBA00022575"/>
    </source>
</evidence>
<dbReference type="GO" id="GO:0036088">
    <property type="term" value="P:D-serine catabolic process"/>
    <property type="evidence" value="ECO:0007669"/>
    <property type="project" value="TreeGrafter"/>
</dbReference>
<dbReference type="EC" id="4.3.1.18" evidence="11"/>
<keyword evidence="8" id="KW-0456">Lyase</keyword>
<dbReference type="EMBL" id="KV460262">
    <property type="protein sequence ID" value="OBT92791.1"/>
    <property type="molecule type" value="Genomic_DNA"/>
</dbReference>
<evidence type="ECO:0000256" key="13">
    <source>
        <dbReference type="ARBA" id="ARBA00075219"/>
    </source>
</evidence>
<evidence type="ECO:0000256" key="5">
    <source>
        <dbReference type="ARBA" id="ARBA00022723"/>
    </source>
</evidence>
<evidence type="ECO:0000256" key="7">
    <source>
        <dbReference type="ARBA" id="ARBA00022898"/>
    </source>
</evidence>
<dbReference type="AlphaFoldDB" id="A0A1B8GAE6"/>
<comment type="cofactor">
    <cofactor evidence="1">
        <name>pyridoxal 5'-phosphate</name>
        <dbReference type="ChEBI" id="CHEBI:597326"/>
    </cofactor>
</comment>
<dbReference type="InterPro" id="IPR029066">
    <property type="entry name" value="PLP-binding_barrel"/>
</dbReference>
<evidence type="ECO:0000256" key="12">
    <source>
        <dbReference type="ARBA" id="ARBA00069616"/>
    </source>
</evidence>
<dbReference type="SMART" id="SM01119">
    <property type="entry name" value="D-ser_dehydrat"/>
    <property type="match status" value="1"/>
</dbReference>
<dbReference type="GO" id="GO:0008721">
    <property type="term" value="F:D-serine ammonia-lyase activity"/>
    <property type="evidence" value="ECO:0007669"/>
    <property type="project" value="UniProtKB-EC"/>
</dbReference>
<dbReference type="OrthoDB" id="20198at2759"/>
<evidence type="ECO:0000256" key="11">
    <source>
        <dbReference type="ARBA" id="ARBA00066349"/>
    </source>
</evidence>
<feature type="domain" description="D-serine dehydratase-like" evidence="14">
    <location>
        <begin position="325"/>
        <end position="429"/>
    </location>
</feature>
<evidence type="ECO:0000256" key="3">
    <source>
        <dbReference type="ARBA" id="ARBA00005323"/>
    </source>
</evidence>
<proteinExistence type="inferred from homology"/>
<evidence type="ECO:0000256" key="6">
    <source>
        <dbReference type="ARBA" id="ARBA00022833"/>
    </source>
</evidence>
<evidence type="ECO:0000259" key="14">
    <source>
        <dbReference type="SMART" id="SM01119"/>
    </source>
</evidence>
<dbReference type="Gene3D" id="2.40.37.20">
    <property type="entry name" value="D-serine dehydratase-like domain"/>
    <property type="match status" value="1"/>
</dbReference>
<evidence type="ECO:0000256" key="8">
    <source>
        <dbReference type="ARBA" id="ARBA00023239"/>
    </source>
</evidence>
<comment type="function">
    <text evidence="10">Catalyzes the conversion of D-serine to pyruvate and ammonia. May play a role in D-serine detoxification.</text>
</comment>
<keyword evidence="7" id="KW-0663">Pyridoxal phosphate</keyword>
<dbReference type="SUPFAM" id="SSF51419">
    <property type="entry name" value="PLP-binding barrel"/>
    <property type="match status" value="1"/>
</dbReference>
<dbReference type="STRING" id="342668.A0A1B8GAE6"/>
<protein>
    <recommendedName>
        <fullName evidence="12">D-serine dehydratase</fullName>
        <ecNumber evidence="11">4.3.1.18</ecNumber>
    </recommendedName>
    <alternativeName>
        <fullName evidence="13">D-serine deaminase</fullName>
    </alternativeName>
</protein>
<dbReference type="Pfam" id="PF14031">
    <property type="entry name" value="D-ser_dehydrat"/>
    <property type="match status" value="1"/>
</dbReference>
<sequence>MATTSLEALESQRQQLLKQFVGTNLQDAPVPSAILDLAKVKRNCTRMLESIDALGFGWRAHIKTHKTTELTLLQLGGPPPRPAHVITSTLTEAEHILPLLLTYPPDSRSLLYGLPPAPSYAPRLASLSRSLGAYGLRILVDHPSQVSVVRKIHELSGVPVGVSIKIEMGYQRSGILAASELFKELIAALLPLIEGGKCKIVGLYSHAGHSYAGSDPATAISLLNDELRALLDASNALRALAPADQLTFSVGATPTTTAVYNLLHPSASASASETTALATLQGTIEEVRKADAAIELHAGVYPVLDMQQLATSARPLSQLSTDDIALTILAEVASIYPHRRTGEALITAGSIALGKDLCKSYDGSGVVSTWGAVGGEGWVVGSVSQEHGILKWTGREGEGTGLEIGGRVRVWPNHACIAGTGFDWYLIVDSEGEGKGDVVVDVWMRWRGW</sequence>
<dbReference type="InterPro" id="IPR051466">
    <property type="entry name" value="D-amino_acid_metab_enzyme"/>
</dbReference>
<dbReference type="Proteomes" id="UP000091956">
    <property type="component" value="Unassembled WGS sequence"/>
</dbReference>
<reference evidence="16" key="2">
    <citation type="journal article" date="2018" name="Nat. Commun.">
        <title>Extreme sensitivity to ultraviolet light in the fungal pathogen causing white-nose syndrome of bats.</title>
        <authorList>
            <person name="Palmer J.M."/>
            <person name="Drees K.P."/>
            <person name="Foster J.T."/>
            <person name="Lindner D.L."/>
        </authorList>
    </citation>
    <scope>NUCLEOTIDE SEQUENCE [LARGE SCALE GENOMIC DNA]</scope>
    <source>
        <strain evidence="16">UAMH 10579</strain>
    </source>
</reference>
<dbReference type="PANTHER" id="PTHR28004">
    <property type="entry name" value="ZGC:162816-RELATED"/>
    <property type="match status" value="1"/>
</dbReference>
<dbReference type="InterPro" id="IPR042208">
    <property type="entry name" value="D-ser_dehydrat-like_sf"/>
</dbReference>
<dbReference type="RefSeq" id="XP_018126524.1">
    <property type="nucleotide sequence ID" value="XM_018278526.1"/>
</dbReference>